<dbReference type="Gene3D" id="2.60.120.260">
    <property type="entry name" value="Galactose-binding domain-like"/>
    <property type="match status" value="1"/>
</dbReference>
<proteinExistence type="predicted"/>
<protein>
    <recommendedName>
        <fullName evidence="2">beta-mannosidase</fullName>
        <ecNumber evidence="2">3.2.1.25</ecNumber>
    </recommendedName>
</protein>
<accession>A0ABV9DA24</accession>
<dbReference type="RefSeq" id="WP_122825293.1">
    <property type="nucleotide sequence ID" value="NZ_CP033325.1"/>
</dbReference>
<name>A0ABV9DA24_9MICO</name>
<comment type="catalytic activity">
    <reaction evidence="1">
        <text>Hydrolysis of terminal, non-reducing beta-D-mannose residues in beta-D-mannosides.</text>
        <dbReference type="EC" id="3.2.1.25"/>
    </reaction>
</comment>
<evidence type="ECO:0000256" key="4">
    <source>
        <dbReference type="ARBA" id="ARBA00023295"/>
    </source>
</evidence>
<gene>
    <name evidence="6" type="ORF">ACFO3F_05735</name>
</gene>
<dbReference type="PANTHER" id="PTHR43730:SF1">
    <property type="entry name" value="BETA-MANNOSIDASE"/>
    <property type="match status" value="1"/>
</dbReference>
<dbReference type="GO" id="GO:0016787">
    <property type="term" value="F:hydrolase activity"/>
    <property type="evidence" value="ECO:0007669"/>
    <property type="project" value="UniProtKB-KW"/>
</dbReference>
<sequence>MRTSTTLHDGWTVRPTAGPVPADLASRAVPATVPGSAHTDLLAAGLIPDPYLDENEAALAWTHDTTWRYQRELDAPSSPAERADLVFEGLDTLATITLDGAELGRTANMHRTYRFDVTDRLAGRHELAVTFSPALAYAAEEERRLGERPHAFAHPFTMVRKMACSFGWDWGPDLQTAGMWRPVRLERWSTARLAAARPVVDLAEDGEGIVRVHVDVERAASGSGVPLTVEVRLGTGQSAQARLAPGEDHAVVEVRVPAAPVWWPAGYGDQPLVDLEVDLRAEELLDTARHRIGFRHVAVVTEPDEHGTSFVLTVNGRPVEVKGANWIPDDHFLTRMDTARYRTRIEQAQAANINLLRVWGGGVYESDEFYALCDELGMLAWQDFLLACAAYPEEEPLLGEFTAEARENVARLAPHPSLVVWCGGNENLWSRVDYWEDKLHGRTWGERYYTEIFPEAVAELSPATAYIAGSPYSPGAALDEIHPNDPDHGTMHIWDVWNEKDYTGYGAYVPRFCAEFGFQGPPSWTTLHRAVHDEVMSPTSPGVLVHQKAGEGQDKLARGWAGHFPEPRTFADWHWTTQLNQARAVAFGIEHFRSYWPRNTGSIVWQLNDCWPVTSWAAIDYDGHLKPLWYALRAAYAERMLTVQPRDGRSALAVVNGTDAPWSGRARLSRERFDGTVVWEGEIEVDVAPRSTAVLDLPPAATVPDQAAGEVLALELDGIRGWHFFAEDVDLAYDPAPLEVRAESHPDGARIHVSARSLARDVTVLADRLAPGAVADVALVTLRAGEQLSVEVRAGSPVAVDGVDLTEVVRCANDLTHAGSEGERVADVVVAGVVVAGGAAS</sequence>
<dbReference type="SUPFAM" id="SSF51445">
    <property type="entry name" value="(Trans)glycosidases"/>
    <property type="match status" value="1"/>
</dbReference>
<dbReference type="Pfam" id="PF22666">
    <property type="entry name" value="Glyco_hydro_2_N2"/>
    <property type="match status" value="1"/>
</dbReference>
<dbReference type="InterPro" id="IPR008979">
    <property type="entry name" value="Galactose-bd-like_sf"/>
</dbReference>
<dbReference type="Proteomes" id="UP001595955">
    <property type="component" value="Unassembled WGS sequence"/>
</dbReference>
<keyword evidence="7" id="KW-1185">Reference proteome</keyword>
<dbReference type="InterPro" id="IPR050887">
    <property type="entry name" value="Beta-mannosidase_GH2"/>
</dbReference>
<dbReference type="EMBL" id="JBHSGF010000003">
    <property type="protein sequence ID" value="MFC4554743.1"/>
    <property type="molecule type" value="Genomic_DNA"/>
</dbReference>
<dbReference type="SUPFAM" id="SSF49785">
    <property type="entry name" value="Galactose-binding domain-like"/>
    <property type="match status" value="1"/>
</dbReference>
<feature type="domain" description="Beta-mannosidase-like galactose-binding" evidence="5">
    <location>
        <begin position="25"/>
        <end position="181"/>
    </location>
</feature>
<dbReference type="Gene3D" id="3.20.20.80">
    <property type="entry name" value="Glycosidases"/>
    <property type="match status" value="1"/>
</dbReference>
<evidence type="ECO:0000256" key="2">
    <source>
        <dbReference type="ARBA" id="ARBA00012754"/>
    </source>
</evidence>
<dbReference type="InterPro" id="IPR054593">
    <property type="entry name" value="Beta-mannosidase-like_N2"/>
</dbReference>
<dbReference type="InterPro" id="IPR036156">
    <property type="entry name" value="Beta-gal/glucu_dom_sf"/>
</dbReference>
<dbReference type="Gene3D" id="2.60.40.10">
    <property type="entry name" value="Immunoglobulins"/>
    <property type="match status" value="1"/>
</dbReference>
<comment type="caution">
    <text evidence="6">The sequence shown here is derived from an EMBL/GenBank/DDBJ whole genome shotgun (WGS) entry which is preliminary data.</text>
</comment>
<evidence type="ECO:0000313" key="6">
    <source>
        <dbReference type="EMBL" id="MFC4554743.1"/>
    </source>
</evidence>
<evidence type="ECO:0000256" key="1">
    <source>
        <dbReference type="ARBA" id="ARBA00000829"/>
    </source>
</evidence>
<dbReference type="EC" id="3.2.1.25" evidence="2"/>
<dbReference type="InterPro" id="IPR013783">
    <property type="entry name" value="Ig-like_fold"/>
</dbReference>
<evidence type="ECO:0000259" key="5">
    <source>
        <dbReference type="Pfam" id="PF22666"/>
    </source>
</evidence>
<dbReference type="SUPFAM" id="SSF49303">
    <property type="entry name" value="beta-Galactosidase/glucuronidase domain"/>
    <property type="match status" value="1"/>
</dbReference>
<organism evidence="6 7">
    <name type="scientific">Georgenia faecalis</name>
    <dbReference type="NCBI Taxonomy" id="2483799"/>
    <lineage>
        <taxon>Bacteria</taxon>
        <taxon>Bacillati</taxon>
        <taxon>Actinomycetota</taxon>
        <taxon>Actinomycetes</taxon>
        <taxon>Micrococcales</taxon>
        <taxon>Bogoriellaceae</taxon>
        <taxon>Georgenia</taxon>
    </lineage>
</organism>
<keyword evidence="3 6" id="KW-0378">Hydrolase</keyword>
<evidence type="ECO:0000313" key="7">
    <source>
        <dbReference type="Proteomes" id="UP001595955"/>
    </source>
</evidence>
<keyword evidence="4" id="KW-0326">Glycosidase</keyword>
<reference evidence="7" key="1">
    <citation type="journal article" date="2019" name="Int. J. Syst. Evol. Microbiol.">
        <title>The Global Catalogue of Microorganisms (GCM) 10K type strain sequencing project: providing services to taxonomists for standard genome sequencing and annotation.</title>
        <authorList>
            <consortium name="The Broad Institute Genomics Platform"/>
            <consortium name="The Broad Institute Genome Sequencing Center for Infectious Disease"/>
            <person name="Wu L."/>
            <person name="Ma J."/>
        </authorList>
    </citation>
    <scope>NUCLEOTIDE SEQUENCE [LARGE SCALE GENOMIC DNA]</scope>
    <source>
        <strain evidence="7">JCM 3369</strain>
    </source>
</reference>
<evidence type="ECO:0000256" key="3">
    <source>
        <dbReference type="ARBA" id="ARBA00022801"/>
    </source>
</evidence>
<dbReference type="InterPro" id="IPR017853">
    <property type="entry name" value="GH"/>
</dbReference>
<dbReference type="PANTHER" id="PTHR43730">
    <property type="entry name" value="BETA-MANNOSIDASE"/>
    <property type="match status" value="1"/>
</dbReference>